<protein>
    <submittedName>
        <fullName evidence="2">Uncharacterized protein</fullName>
    </submittedName>
</protein>
<sequence>MYPRRQQHRTPTWRRMRPPLPAGPRLGSPRDQHVVRRTSQVSLRLGSALRSRRPWCRAALRLLPALVAAPPLGYPSDVPDPLLLRLFVFPVTDQVCVSIARRLARHRHRPRQHRLHLLRLCCMITFALTSPSTTTSTASPSSSMVPSFYATINPTPPGVPRLRLIRLVFFGVLDNYPTHDTSTTAQRLCTRLSRHYRHKGLSSTIAAFVPTF</sequence>
<dbReference type="IntAct" id="A0A1D6ECF5">
    <property type="interactions" value="1"/>
</dbReference>
<name>A0A1D6ECF5_MAIZE</name>
<evidence type="ECO:0000313" key="2">
    <source>
        <dbReference type="EMBL" id="ONM17997.1"/>
    </source>
</evidence>
<organism evidence="2">
    <name type="scientific">Zea mays</name>
    <name type="common">Maize</name>
    <dbReference type="NCBI Taxonomy" id="4577"/>
    <lineage>
        <taxon>Eukaryota</taxon>
        <taxon>Viridiplantae</taxon>
        <taxon>Streptophyta</taxon>
        <taxon>Embryophyta</taxon>
        <taxon>Tracheophyta</taxon>
        <taxon>Spermatophyta</taxon>
        <taxon>Magnoliopsida</taxon>
        <taxon>Liliopsida</taxon>
        <taxon>Poales</taxon>
        <taxon>Poaceae</taxon>
        <taxon>PACMAD clade</taxon>
        <taxon>Panicoideae</taxon>
        <taxon>Andropogonodae</taxon>
        <taxon>Andropogoneae</taxon>
        <taxon>Tripsacinae</taxon>
        <taxon>Zea</taxon>
    </lineage>
</organism>
<dbReference type="AlphaFoldDB" id="A0A1D6ECF5"/>
<gene>
    <name evidence="2" type="ORF">ZEAMMB73_Zm00001d003935</name>
</gene>
<reference evidence="2" key="1">
    <citation type="submission" date="2015-12" db="EMBL/GenBank/DDBJ databases">
        <title>Update maize B73 reference genome by single molecule sequencing technologies.</title>
        <authorList>
            <consortium name="Maize Genome Sequencing Project"/>
            <person name="Ware D."/>
        </authorList>
    </citation>
    <scope>NUCLEOTIDE SEQUENCE [LARGE SCALE GENOMIC DNA]</scope>
    <source>
        <tissue evidence="2">Seedling</tissue>
    </source>
</reference>
<accession>A0A1D6ECF5</accession>
<feature type="region of interest" description="Disordered" evidence="1">
    <location>
        <begin position="1"/>
        <end position="32"/>
    </location>
</feature>
<proteinExistence type="predicted"/>
<evidence type="ECO:0000256" key="1">
    <source>
        <dbReference type="SAM" id="MobiDB-lite"/>
    </source>
</evidence>
<dbReference type="EMBL" id="CM007648">
    <property type="protein sequence ID" value="ONM17997.1"/>
    <property type="molecule type" value="Genomic_DNA"/>
</dbReference>
<feature type="compositionally biased region" description="Basic residues" evidence="1">
    <location>
        <begin position="1"/>
        <end position="17"/>
    </location>
</feature>